<comment type="caution">
    <text evidence="2">The sequence shown here is derived from an EMBL/GenBank/DDBJ whole genome shotgun (WGS) entry which is preliminary data.</text>
</comment>
<gene>
    <name evidence="2" type="ORF">S12H4_45643</name>
</gene>
<feature type="transmembrane region" description="Helical" evidence="1">
    <location>
        <begin position="45"/>
        <end position="69"/>
    </location>
</feature>
<organism evidence="2">
    <name type="scientific">marine sediment metagenome</name>
    <dbReference type="NCBI Taxonomy" id="412755"/>
    <lineage>
        <taxon>unclassified sequences</taxon>
        <taxon>metagenomes</taxon>
        <taxon>ecological metagenomes</taxon>
    </lineage>
</organism>
<keyword evidence="1" id="KW-0472">Membrane</keyword>
<dbReference type="AlphaFoldDB" id="X1VBF3"/>
<dbReference type="EMBL" id="BARW01028242">
    <property type="protein sequence ID" value="GAJ10786.1"/>
    <property type="molecule type" value="Genomic_DNA"/>
</dbReference>
<accession>X1VBF3</accession>
<evidence type="ECO:0000313" key="2">
    <source>
        <dbReference type="EMBL" id="GAJ10786.1"/>
    </source>
</evidence>
<sequence>MRQNVYKLLRLRGVSFKGRELDIQTRLPFKDLMKYIMNPAPQDRVMNIVFIFVLLLGGGALALASMLGVDF</sequence>
<protein>
    <submittedName>
        <fullName evidence="2">Uncharacterized protein</fullName>
    </submittedName>
</protein>
<feature type="non-terminal residue" evidence="2">
    <location>
        <position position="71"/>
    </location>
</feature>
<reference evidence="2" key="1">
    <citation type="journal article" date="2014" name="Front. Microbiol.">
        <title>High frequency of phylogenetically diverse reductive dehalogenase-homologous genes in deep subseafloor sedimentary metagenomes.</title>
        <authorList>
            <person name="Kawai M."/>
            <person name="Futagami T."/>
            <person name="Toyoda A."/>
            <person name="Takaki Y."/>
            <person name="Nishi S."/>
            <person name="Hori S."/>
            <person name="Arai W."/>
            <person name="Tsubouchi T."/>
            <person name="Morono Y."/>
            <person name="Uchiyama I."/>
            <person name="Ito T."/>
            <person name="Fujiyama A."/>
            <person name="Inagaki F."/>
            <person name="Takami H."/>
        </authorList>
    </citation>
    <scope>NUCLEOTIDE SEQUENCE</scope>
    <source>
        <strain evidence="2">Expedition CK06-06</strain>
    </source>
</reference>
<keyword evidence="1" id="KW-1133">Transmembrane helix</keyword>
<evidence type="ECO:0000256" key="1">
    <source>
        <dbReference type="SAM" id="Phobius"/>
    </source>
</evidence>
<name>X1VBF3_9ZZZZ</name>
<keyword evidence="1" id="KW-0812">Transmembrane</keyword>
<proteinExistence type="predicted"/>